<evidence type="ECO:0000313" key="3">
    <source>
        <dbReference type="Proteomes" id="UP001596023"/>
    </source>
</evidence>
<dbReference type="RefSeq" id="WP_379994465.1">
    <property type="nucleotide sequence ID" value="NZ_JBHSGN010000050.1"/>
</dbReference>
<dbReference type="InterPro" id="IPR025636">
    <property type="entry name" value="DUF4294"/>
</dbReference>
<keyword evidence="3" id="KW-1185">Reference proteome</keyword>
<dbReference type="Proteomes" id="UP001596023">
    <property type="component" value="Unassembled WGS sequence"/>
</dbReference>
<proteinExistence type="predicted"/>
<evidence type="ECO:0000256" key="1">
    <source>
        <dbReference type="SAM" id="SignalP"/>
    </source>
</evidence>
<keyword evidence="1" id="KW-0732">Signal</keyword>
<feature type="chain" id="PRO_5046871282" evidence="1">
    <location>
        <begin position="21"/>
        <end position="208"/>
    </location>
</feature>
<name>A0ABV9KSP2_9BACT</name>
<protein>
    <submittedName>
        <fullName evidence="2">DUF4294 domain-containing protein</fullName>
    </submittedName>
</protein>
<evidence type="ECO:0000313" key="2">
    <source>
        <dbReference type="EMBL" id="MFC4673227.1"/>
    </source>
</evidence>
<feature type="signal peptide" evidence="1">
    <location>
        <begin position="1"/>
        <end position="20"/>
    </location>
</feature>
<dbReference type="EMBL" id="JBHSGN010000050">
    <property type="protein sequence ID" value="MFC4673227.1"/>
    <property type="molecule type" value="Genomic_DNA"/>
</dbReference>
<accession>A0ABV9KSP2</accession>
<reference evidence="3" key="1">
    <citation type="journal article" date="2019" name="Int. J. Syst. Evol. Microbiol.">
        <title>The Global Catalogue of Microorganisms (GCM) 10K type strain sequencing project: providing services to taxonomists for standard genome sequencing and annotation.</title>
        <authorList>
            <consortium name="The Broad Institute Genomics Platform"/>
            <consortium name="The Broad Institute Genome Sequencing Center for Infectious Disease"/>
            <person name="Wu L."/>
            <person name="Ma J."/>
        </authorList>
    </citation>
    <scope>NUCLEOTIDE SEQUENCE [LARGE SCALE GENOMIC DNA]</scope>
    <source>
        <strain evidence="3">CCUG 66188</strain>
    </source>
</reference>
<organism evidence="2 3">
    <name type="scientific">Dysgonomonas termitidis</name>
    <dbReference type="NCBI Taxonomy" id="1516126"/>
    <lineage>
        <taxon>Bacteria</taxon>
        <taxon>Pseudomonadati</taxon>
        <taxon>Bacteroidota</taxon>
        <taxon>Bacteroidia</taxon>
        <taxon>Bacteroidales</taxon>
        <taxon>Dysgonomonadaceae</taxon>
        <taxon>Dysgonomonas</taxon>
    </lineage>
</organism>
<sequence length="208" mass="24106">MKRVFSVLCLLLFLSVSVKSQEEKPKTYIDIAAIYEGDTIAVVQLKPVYIFGQIKFKNNKERQEYSKLVRDVKIAYPYAKTIAYSIVETYEYMETLPTEKAKQKYLEDVQKYMMDEYKPKMKKMTKNQGKILVKLIDRECNTPSYNIVKALVGSFKAGVYNAFAGLFGNSLKTRYDPNDKDASIEAIVIQIEQGTIDYNYARNYHGFR</sequence>
<gene>
    <name evidence="2" type="ORF">ACFO6W_05950</name>
</gene>
<dbReference type="Pfam" id="PF14127">
    <property type="entry name" value="DUF4294"/>
    <property type="match status" value="1"/>
</dbReference>
<comment type="caution">
    <text evidence="2">The sequence shown here is derived from an EMBL/GenBank/DDBJ whole genome shotgun (WGS) entry which is preliminary data.</text>
</comment>